<dbReference type="EMBL" id="UGNY01000002">
    <property type="protein sequence ID" value="STX88369.1"/>
    <property type="molecule type" value="Genomic_DNA"/>
</dbReference>
<reference evidence="1 2" key="1">
    <citation type="submission" date="2018-06" db="EMBL/GenBank/DDBJ databases">
        <authorList>
            <consortium name="Pathogen Informatics"/>
            <person name="Doyle S."/>
        </authorList>
    </citation>
    <scope>NUCLEOTIDE SEQUENCE [LARGE SCALE GENOMIC DNA]</scope>
    <source>
        <strain evidence="1 2">NCTC11978</strain>
    </source>
</reference>
<name>A0A378KL51_9GAMM</name>
<evidence type="ECO:0000313" key="1">
    <source>
        <dbReference type="EMBL" id="STX88369.1"/>
    </source>
</evidence>
<dbReference type="AlphaFoldDB" id="A0A378KL51"/>
<dbReference type="RefSeq" id="WP_115176565.1">
    <property type="nucleotide sequence ID" value="NZ_UGNY01000002.1"/>
</dbReference>
<accession>A0A378KL51</accession>
<organism evidence="1 2">
    <name type="scientific">Legionella feeleii</name>
    <dbReference type="NCBI Taxonomy" id="453"/>
    <lineage>
        <taxon>Bacteria</taxon>
        <taxon>Pseudomonadati</taxon>
        <taxon>Pseudomonadota</taxon>
        <taxon>Gammaproteobacteria</taxon>
        <taxon>Legionellales</taxon>
        <taxon>Legionellaceae</taxon>
        <taxon>Legionella</taxon>
    </lineage>
</organism>
<sequence length="140" mass="16267">MVVFYHGSIFNQSLLLNNRRLTFVMANDANWYGLNMLPLYVEMSEGYLEAAMEQLKRLQQVLARCELPDNKTLHAMVKFHQTQNENNWVFFEQCKRWRNDNLDDEALRLVARLEKSAAQLEAVNGQILALASRIPLAPLK</sequence>
<gene>
    <name evidence="1" type="ORF">NCTC11978_03386</name>
</gene>
<dbReference type="Proteomes" id="UP000254033">
    <property type="component" value="Unassembled WGS sequence"/>
</dbReference>
<proteinExistence type="predicted"/>
<evidence type="ECO:0000313" key="2">
    <source>
        <dbReference type="Proteomes" id="UP000254033"/>
    </source>
</evidence>
<protein>
    <submittedName>
        <fullName evidence="1">Uncharacterized protein</fullName>
    </submittedName>
</protein>